<comment type="subcellular location">
    <subcellularLocation>
        <location evidence="1">Nucleus</location>
    </subcellularLocation>
</comment>
<feature type="domain" description="Chromatin assembly factor 1 subunit A dimerization" evidence="7">
    <location>
        <begin position="434"/>
        <end position="505"/>
    </location>
</feature>
<evidence type="ECO:0000313" key="9">
    <source>
        <dbReference type="Proteomes" id="UP001498398"/>
    </source>
</evidence>
<feature type="region of interest" description="Disordered" evidence="6">
    <location>
        <begin position="474"/>
        <end position="551"/>
    </location>
</feature>
<keyword evidence="9" id="KW-1185">Reference proteome</keyword>
<dbReference type="InterPro" id="IPR022043">
    <property type="entry name" value="CAF1A_DD"/>
</dbReference>
<dbReference type="Proteomes" id="UP001498398">
    <property type="component" value="Unassembled WGS sequence"/>
</dbReference>
<evidence type="ECO:0000256" key="1">
    <source>
        <dbReference type="ARBA" id="ARBA00004123"/>
    </source>
</evidence>
<feature type="compositionally biased region" description="Basic and acidic residues" evidence="6">
    <location>
        <begin position="209"/>
        <end position="220"/>
    </location>
</feature>
<feature type="region of interest" description="Disordered" evidence="6">
    <location>
        <begin position="1"/>
        <end position="22"/>
    </location>
</feature>
<evidence type="ECO:0000256" key="4">
    <source>
        <dbReference type="ARBA" id="ARBA00023242"/>
    </source>
</evidence>
<keyword evidence="2" id="KW-0227">DNA damage</keyword>
<feature type="region of interest" description="Disordered" evidence="6">
    <location>
        <begin position="209"/>
        <end position="265"/>
    </location>
</feature>
<evidence type="ECO:0000313" key="8">
    <source>
        <dbReference type="EMBL" id="KAK7466897.1"/>
    </source>
</evidence>
<comment type="caution">
    <text evidence="8">The sequence shown here is derived from an EMBL/GenBank/DDBJ whole genome shotgun (WGS) entry which is preliminary data.</text>
</comment>
<evidence type="ECO:0000256" key="5">
    <source>
        <dbReference type="SAM" id="Coils"/>
    </source>
</evidence>
<dbReference type="PANTHER" id="PTHR15272:SF0">
    <property type="entry name" value="CHROMATIN ASSEMBLY FACTOR 1 SUBUNIT A"/>
    <property type="match status" value="1"/>
</dbReference>
<evidence type="ECO:0000256" key="2">
    <source>
        <dbReference type="ARBA" id="ARBA00022763"/>
    </source>
</evidence>
<keyword evidence="5" id="KW-0175">Coiled coil</keyword>
<evidence type="ECO:0000256" key="6">
    <source>
        <dbReference type="SAM" id="MobiDB-lite"/>
    </source>
</evidence>
<dbReference type="PANTHER" id="PTHR15272">
    <property type="entry name" value="CHROMATIN ASSEMBLY FACTOR 1 SUBUNIT A CAF-1 SUBUNIT A"/>
    <property type="match status" value="1"/>
</dbReference>
<proteinExistence type="predicted"/>
<feature type="compositionally biased region" description="Acidic residues" evidence="6">
    <location>
        <begin position="476"/>
        <end position="518"/>
    </location>
</feature>
<keyword evidence="3" id="KW-0234">DNA repair</keyword>
<accession>A0ABR1JV72</accession>
<gene>
    <name evidence="8" type="ORF">VKT23_003961</name>
</gene>
<dbReference type="Pfam" id="PF12253">
    <property type="entry name" value="CAF1A_dimeriz"/>
    <property type="match status" value="1"/>
</dbReference>
<feature type="coiled-coil region" evidence="5">
    <location>
        <begin position="677"/>
        <end position="704"/>
    </location>
</feature>
<protein>
    <recommendedName>
        <fullName evidence="7">Chromatin assembly factor 1 subunit A dimerization domain-containing protein</fullName>
    </recommendedName>
</protein>
<keyword evidence="4" id="KW-0539">Nucleus</keyword>
<organism evidence="8 9">
    <name type="scientific">Marasmiellus scandens</name>
    <dbReference type="NCBI Taxonomy" id="2682957"/>
    <lineage>
        <taxon>Eukaryota</taxon>
        <taxon>Fungi</taxon>
        <taxon>Dikarya</taxon>
        <taxon>Basidiomycota</taxon>
        <taxon>Agaricomycotina</taxon>
        <taxon>Agaricomycetes</taxon>
        <taxon>Agaricomycetidae</taxon>
        <taxon>Agaricales</taxon>
        <taxon>Marasmiineae</taxon>
        <taxon>Omphalotaceae</taxon>
        <taxon>Marasmiellus</taxon>
    </lineage>
</organism>
<evidence type="ECO:0000256" key="3">
    <source>
        <dbReference type="ARBA" id="ARBA00023204"/>
    </source>
</evidence>
<evidence type="ECO:0000259" key="7">
    <source>
        <dbReference type="Pfam" id="PF12253"/>
    </source>
</evidence>
<feature type="compositionally biased region" description="Low complexity" evidence="6">
    <location>
        <begin position="221"/>
        <end position="233"/>
    </location>
</feature>
<reference evidence="8 9" key="1">
    <citation type="submission" date="2024-01" db="EMBL/GenBank/DDBJ databases">
        <title>A draft genome for the cacao thread blight pathogen Marasmiellus scandens.</title>
        <authorList>
            <person name="Baruah I.K."/>
            <person name="Leung J."/>
            <person name="Bukari Y."/>
            <person name="Amoako-Attah I."/>
            <person name="Meinhardt L.W."/>
            <person name="Bailey B.A."/>
            <person name="Cohen S.P."/>
        </authorList>
    </citation>
    <scope>NUCLEOTIDE SEQUENCE [LARGE SCALE GENOMIC DNA]</scope>
    <source>
        <strain evidence="8 9">GH-19</strain>
    </source>
</reference>
<dbReference type="EMBL" id="JBANRG010000004">
    <property type="protein sequence ID" value="KAK7466897.1"/>
    <property type="molecule type" value="Genomic_DNA"/>
</dbReference>
<name>A0ABR1JV72_9AGAR</name>
<sequence length="715" mass="79522">MSTLQAANKGTEDDGQQTKTGIAELKNGKVIFKQKPHSFEKHSETLQELVRFREMIQQRIGNGESAISEIPDEHKPLIAKLAHESDKTLSALSKYIHAQLLPNDEDEDKSTSAAASAFLPVSAIESAVQAVLDRVNYGLEGPGTKAPPASVCVWRWEVKQVHRDWLPKNAQEKSTNRLAERIKAKNELMSYFATLADTEQASILHLKGSKDAKTANKESKASTSSQPSNPSESSKQKVNADENQAPEAKAKQKAGRPKKAENEEKIAKATKEKNAQKTLMANFFSKPKASTAAPNKAVAGPSSELSEFQKTFRPFIVKKDAQLAPINSFRTRPKRPKRRVASGSKHDVIIVDDEDESDTNFSKCSPRERLDQILSSFDVKRSRRSCRPRNFKIQHPATVRDLMTQLSEAEVIGDTALVRSIHERLGDRTVLPAKVLIFNEDSRPGYFGTWTKNSRVIGPRSPFTKDVIDIDYSYDSGEDWEEPAGDADDVNDDEEEDRETEDQDSDMDDWLVDDDEVEASTPISERMGSPASPRFPSPLPKRKATTTEDKASKKRKVVVPLVPFSKGPCWEPVIGQCEESVFNPYQIRLFNDTPSSIDPFAFVSTVDTKKPATKSSEAVFAVPALPSHCTVPNTGTSTEVPVKKTAPAPKKTFPEVHLNVLIDKVNTLQANNLTVLVEAVYQELREHNVKKNAIEAKIREIGEKSKEKKFWIIKA</sequence>